<feature type="transmembrane region" description="Helical" evidence="6">
    <location>
        <begin position="170"/>
        <end position="191"/>
    </location>
</feature>
<dbReference type="InterPro" id="IPR020846">
    <property type="entry name" value="MFS_dom"/>
</dbReference>
<feature type="transmembrane region" description="Helical" evidence="6">
    <location>
        <begin position="297"/>
        <end position="316"/>
    </location>
</feature>
<evidence type="ECO:0000256" key="3">
    <source>
        <dbReference type="ARBA" id="ARBA00022692"/>
    </source>
</evidence>
<dbReference type="PANTHER" id="PTHR48022">
    <property type="entry name" value="PLASTIDIC GLUCOSE TRANSPORTER 4"/>
    <property type="match status" value="1"/>
</dbReference>
<dbReference type="InterPro" id="IPR005829">
    <property type="entry name" value="Sugar_transporter_CS"/>
</dbReference>
<dbReference type="OrthoDB" id="6612291at2759"/>
<evidence type="ECO:0000256" key="7">
    <source>
        <dbReference type="SAM" id="SignalP"/>
    </source>
</evidence>
<feature type="transmembrane region" description="Helical" evidence="6">
    <location>
        <begin position="328"/>
        <end position="350"/>
    </location>
</feature>
<organism evidence="9 10">
    <name type="scientific">Neonectria ditissima</name>
    <dbReference type="NCBI Taxonomy" id="78410"/>
    <lineage>
        <taxon>Eukaryota</taxon>
        <taxon>Fungi</taxon>
        <taxon>Dikarya</taxon>
        <taxon>Ascomycota</taxon>
        <taxon>Pezizomycotina</taxon>
        <taxon>Sordariomycetes</taxon>
        <taxon>Hypocreomycetidae</taxon>
        <taxon>Hypocreales</taxon>
        <taxon>Nectriaceae</taxon>
        <taxon>Neonectria</taxon>
    </lineage>
</organism>
<comment type="caution">
    <text evidence="9">The sequence shown here is derived from an EMBL/GenBank/DDBJ whole genome shotgun (WGS) entry which is preliminary data.</text>
</comment>
<proteinExistence type="inferred from homology"/>
<dbReference type="AlphaFoldDB" id="A0A0P7BHE3"/>
<evidence type="ECO:0000256" key="4">
    <source>
        <dbReference type="ARBA" id="ARBA00022989"/>
    </source>
</evidence>
<feature type="transmembrane region" description="Helical" evidence="6">
    <location>
        <begin position="426"/>
        <end position="445"/>
    </location>
</feature>
<evidence type="ECO:0000256" key="6">
    <source>
        <dbReference type="SAM" id="Phobius"/>
    </source>
</evidence>
<feature type="signal peptide" evidence="7">
    <location>
        <begin position="1"/>
        <end position="17"/>
    </location>
</feature>
<dbReference type="GO" id="GO:0016020">
    <property type="term" value="C:membrane"/>
    <property type="evidence" value="ECO:0007669"/>
    <property type="project" value="UniProtKB-SubCell"/>
</dbReference>
<feature type="transmembrane region" description="Helical" evidence="6">
    <location>
        <begin position="261"/>
        <end position="285"/>
    </location>
</feature>
<evidence type="ECO:0000313" key="10">
    <source>
        <dbReference type="Proteomes" id="UP000050424"/>
    </source>
</evidence>
<dbReference type="InterPro" id="IPR036259">
    <property type="entry name" value="MFS_trans_sf"/>
</dbReference>
<keyword evidence="4 6" id="KW-1133">Transmembrane helix</keyword>
<comment type="subcellular location">
    <subcellularLocation>
        <location evidence="1">Membrane</location>
        <topology evidence="1">Multi-pass membrane protein</topology>
    </subcellularLocation>
</comment>
<dbReference type="Gene3D" id="1.20.1250.20">
    <property type="entry name" value="MFS general substrate transporter like domains"/>
    <property type="match status" value="1"/>
</dbReference>
<keyword evidence="7" id="KW-0732">Signal</keyword>
<dbReference type="SUPFAM" id="SSF103473">
    <property type="entry name" value="MFS general substrate transporter"/>
    <property type="match status" value="1"/>
</dbReference>
<feature type="chain" id="PRO_5006135824" description="Major facilitator superfamily (MFS) profile domain-containing protein" evidence="7">
    <location>
        <begin position="18"/>
        <end position="497"/>
    </location>
</feature>
<feature type="transmembrane region" description="Helical" evidence="6">
    <location>
        <begin position="356"/>
        <end position="375"/>
    </location>
</feature>
<keyword evidence="5 6" id="KW-0472">Membrane</keyword>
<keyword evidence="10" id="KW-1185">Reference proteome</keyword>
<comment type="similarity">
    <text evidence="2">Belongs to the major facilitator superfamily. Sugar transporter (TC 2.A.1.1) family.</text>
</comment>
<evidence type="ECO:0000256" key="2">
    <source>
        <dbReference type="ARBA" id="ARBA00010992"/>
    </source>
</evidence>
<protein>
    <recommendedName>
        <fullName evidence="8">Major facilitator superfamily (MFS) profile domain-containing protein</fullName>
    </recommendedName>
</protein>
<evidence type="ECO:0000313" key="9">
    <source>
        <dbReference type="EMBL" id="KPM46386.1"/>
    </source>
</evidence>
<accession>A0A0P7BHE3</accession>
<dbReference type="InterPro" id="IPR050360">
    <property type="entry name" value="MFS_Sugar_Transporters"/>
</dbReference>
<sequence length="497" mass="54695">MGLQLVLWGAMLGSVLTGYGSSVISNTLGQPSWYKQMGLAPQSQKTTDIVGAANGLFYAGGFFGTLFTYYFSERWGRLTGLKVAAVWAVLGNALQAGSMNIPMYLVSRLLSGFAAGQTTAAMMPYYSEISLPQDRGRISGLHALMIENGAAVAAWIGVGCYFSKAGTFGWRFPISLAVLNALVLLAVTFYLPESPRWLIRQGRFDEAYAILNTLHRKPNTDDDTVDREFQQMKLQTESDNAEVRKHGRWQLFTDAPYRKRFAIGFGLVGFVQSCGILVIFNYGTILFTKLGLSATETLIALAGWITFTGVCIWLGNITVDRFGRRPSLMTGFIMQSVFLAVFTACLRYYLIHQTKSLAAAAILFVYLSAAPFGAFLDNCQFTVVAEIFPNHLRSLACSCCIGALYLMQTLWLNVAPTAIEEIEWKFYLIFVITSACGAVYVYFFIPETKQLPLEELDAVFGQSVVVRLGAITTDSGKSGEASLYTHAEVATETKQHV</sequence>
<dbReference type="Pfam" id="PF00083">
    <property type="entry name" value="Sugar_tr"/>
    <property type="match status" value="1"/>
</dbReference>
<evidence type="ECO:0000256" key="5">
    <source>
        <dbReference type="ARBA" id="ARBA00023136"/>
    </source>
</evidence>
<feature type="transmembrane region" description="Helical" evidence="6">
    <location>
        <begin position="83"/>
        <end position="103"/>
    </location>
</feature>
<name>A0A0P7BHE3_9HYPO</name>
<reference evidence="9 10" key="1">
    <citation type="submission" date="2015-09" db="EMBL/GenBank/DDBJ databases">
        <title>Draft genome of a European isolate of the apple canker pathogen Neonectria ditissima.</title>
        <authorList>
            <person name="Gomez-Cortecero A."/>
            <person name="Harrison R.J."/>
            <person name="Armitage A.D."/>
        </authorList>
    </citation>
    <scope>NUCLEOTIDE SEQUENCE [LARGE SCALE GENOMIC DNA]</scope>
    <source>
        <strain evidence="9 10">R09/05</strain>
    </source>
</reference>
<feature type="transmembrane region" description="Helical" evidence="6">
    <location>
        <begin position="138"/>
        <end position="158"/>
    </location>
</feature>
<dbReference type="GO" id="GO:0005351">
    <property type="term" value="F:carbohydrate:proton symporter activity"/>
    <property type="evidence" value="ECO:0007669"/>
    <property type="project" value="TreeGrafter"/>
</dbReference>
<dbReference type="EMBL" id="LKCW01000001">
    <property type="protein sequence ID" value="KPM46386.1"/>
    <property type="molecule type" value="Genomic_DNA"/>
</dbReference>
<feature type="transmembrane region" description="Helical" evidence="6">
    <location>
        <begin position="49"/>
        <end position="71"/>
    </location>
</feature>
<gene>
    <name evidence="9" type="ORF">AK830_g167</name>
</gene>
<evidence type="ECO:0000256" key="1">
    <source>
        <dbReference type="ARBA" id="ARBA00004141"/>
    </source>
</evidence>
<feature type="domain" description="Major facilitator superfamily (MFS) profile" evidence="8">
    <location>
        <begin position="6"/>
        <end position="449"/>
    </location>
</feature>
<keyword evidence="3 6" id="KW-0812">Transmembrane</keyword>
<evidence type="ECO:0000259" key="8">
    <source>
        <dbReference type="PROSITE" id="PS50850"/>
    </source>
</evidence>
<feature type="transmembrane region" description="Helical" evidence="6">
    <location>
        <begin position="395"/>
        <end position="414"/>
    </location>
</feature>
<dbReference type="Proteomes" id="UP000050424">
    <property type="component" value="Unassembled WGS sequence"/>
</dbReference>
<dbReference type="InterPro" id="IPR005828">
    <property type="entry name" value="MFS_sugar_transport-like"/>
</dbReference>
<dbReference type="PROSITE" id="PS00217">
    <property type="entry name" value="SUGAR_TRANSPORT_2"/>
    <property type="match status" value="1"/>
</dbReference>
<dbReference type="PROSITE" id="PS50850">
    <property type="entry name" value="MFS"/>
    <property type="match status" value="1"/>
</dbReference>
<dbReference type="PANTHER" id="PTHR48022:SF11">
    <property type="entry name" value="MONOSACCHARIDE TRANSPORTER (HXT8), PUTATIVE (AFU_ORTHOLOGUE AFUA_2G08120)-RELATED"/>
    <property type="match status" value="1"/>
</dbReference>